<name>A0A8X8B2Z9_BRACI</name>
<reference evidence="5 6" key="1">
    <citation type="submission" date="2020-02" db="EMBL/GenBank/DDBJ databases">
        <authorList>
            <person name="Ma Q."/>
            <person name="Huang Y."/>
            <person name="Song X."/>
            <person name="Pei D."/>
        </authorList>
    </citation>
    <scope>NUCLEOTIDE SEQUENCE [LARGE SCALE GENOMIC DNA]</scope>
    <source>
        <strain evidence="5">Sxm20200214</strain>
        <tissue evidence="5">Leaf</tissue>
    </source>
</reference>
<feature type="compositionally biased region" description="Basic and acidic residues" evidence="4">
    <location>
        <begin position="193"/>
        <end position="210"/>
    </location>
</feature>
<dbReference type="EMBL" id="JAAMPC010000003">
    <property type="protein sequence ID" value="KAG2322014.1"/>
    <property type="molecule type" value="Genomic_DNA"/>
</dbReference>
<keyword evidence="6" id="KW-1185">Reference proteome</keyword>
<evidence type="ECO:0000256" key="4">
    <source>
        <dbReference type="SAM" id="MobiDB-lite"/>
    </source>
</evidence>
<dbReference type="GO" id="GO:0009904">
    <property type="term" value="P:chloroplast accumulation movement"/>
    <property type="evidence" value="ECO:0007669"/>
    <property type="project" value="TreeGrafter"/>
</dbReference>
<dbReference type="GO" id="GO:0009903">
    <property type="term" value="P:chloroplast avoidance movement"/>
    <property type="evidence" value="ECO:0007669"/>
    <property type="project" value="TreeGrafter"/>
</dbReference>
<proteinExistence type="inferred from homology"/>
<dbReference type="InterPro" id="IPR008545">
    <property type="entry name" value="Web"/>
</dbReference>
<evidence type="ECO:0000313" key="6">
    <source>
        <dbReference type="Proteomes" id="UP000886595"/>
    </source>
</evidence>
<evidence type="ECO:0000256" key="2">
    <source>
        <dbReference type="ARBA" id="ARBA00023054"/>
    </source>
</evidence>
<evidence type="ECO:0000256" key="3">
    <source>
        <dbReference type="SAM" id="Coils"/>
    </source>
</evidence>
<dbReference type="Proteomes" id="UP000886595">
    <property type="component" value="Unassembled WGS sequence"/>
</dbReference>
<evidence type="ECO:0000256" key="1">
    <source>
        <dbReference type="ARBA" id="ARBA00005485"/>
    </source>
</evidence>
<accession>A0A8X8B2Z9</accession>
<gene>
    <name evidence="5" type="ORF">Bca52824_015227</name>
</gene>
<dbReference type="GO" id="GO:0005829">
    <property type="term" value="C:cytosol"/>
    <property type="evidence" value="ECO:0007669"/>
    <property type="project" value="TreeGrafter"/>
</dbReference>
<dbReference type="Pfam" id="PF05701">
    <property type="entry name" value="WEMBL"/>
    <property type="match status" value="1"/>
</dbReference>
<evidence type="ECO:0000313" key="5">
    <source>
        <dbReference type="EMBL" id="KAG2322014.1"/>
    </source>
</evidence>
<organism evidence="5 6">
    <name type="scientific">Brassica carinata</name>
    <name type="common">Ethiopian mustard</name>
    <name type="synonym">Abyssinian cabbage</name>
    <dbReference type="NCBI Taxonomy" id="52824"/>
    <lineage>
        <taxon>Eukaryota</taxon>
        <taxon>Viridiplantae</taxon>
        <taxon>Streptophyta</taxon>
        <taxon>Embryophyta</taxon>
        <taxon>Tracheophyta</taxon>
        <taxon>Spermatophyta</taxon>
        <taxon>Magnoliopsida</taxon>
        <taxon>eudicotyledons</taxon>
        <taxon>Gunneridae</taxon>
        <taxon>Pentapetalae</taxon>
        <taxon>rosids</taxon>
        <taxon>malvids</taxon>
        <taxon>Brassicales</taxon>
        <taxon>Brassicaceae</taxon>
        <taxon>Brassiceae</taxon>
        <taxon>Brassica</taxon>
    </lineage>
</organism>
<protein>
    <recommendedName>
        <fullName evidence="7">Protein PLASTID MOVEMENT IMPAIRED 2</fullName>
    </recommendedName>
</protein>
<dbReference type="OrthoDB" id="685331at2759"/>
<feature type="region of interest" description="Disordered" evidence="4">
    <location>
        <begin position="193"/>
        <end position="215"/>
    </location>
</feature>
<dbReference type="PANTHER" id="PTHR32054">
    <property type="entry name" value="HEAVY CHAIN, PUTATIVE, EXPRESSED-RELATED-RELATED"/>
    <property type="match status" value="1"/>
</dbReference>
<keyword evidence="2 3" id="KW-0175">Coiled coil</keyword>
<sequence>MAEGRRIGSVKAAINKYGQRATRTVSPQLDLPEAKSSVAEDLHKSGRELGMYRESRIASDSAKAKAEAELNKAKKTVQELTLLIEESNLRLKSRKTEAAVKKLEIDGNGSNNYAQITRELEDVKQELSKLKLDVAYVLKEKVAAEKEVMELRVKAEENLKLVESLKLEVDAANEEHVLVELAKMEALKECKEVEGERERERKEASESLEKMKKRKKEMTKEIKRSKEYENVLSETLADIEMLETQLKLVKDMERKVPKNRGKDTLMVLKEVTEATEAKKEELASLNAELLYLGDLMDALRKELEEVRQEAARFDKIIGKHDAMIERLNTKLLMAKGRLEAVSADEERISSLADNLTCSLEKLKNDKEAAKKEEVNLKEEAMVIKKTEMGFGGKEKELVSKLDELERAKRAEGLALEKLESMVERTIETREMDSQSSSTITISRFEYEYLSGQARHAEETAEKKVEAAMAWVEALKASTKEIVMKTETLERESGKTIVEEERASFRMQRSLSIKRLVQNEIEKFKEESAEDKSSSSLVLSPKPVRKSVRISGKFTPVQGGKTRRYSSGNRGTPSYFVIKKKKKVPNLVKFFSRKRDKSSLEQ</sequence>
<comment type="caution">
    <text evidence="5">The sequence shown here is derived from an EMBL/GenBank/DDBJ whole genome shotgun (WGS) entry which is preliminary data.</text>
</comment>
<feature type="region of interest" description="Disordered" evidence="4">
    <location>
        <begin position="553"/>
        <end position="572"/>
    </location>
</feature>
<dbReference type="PANTHER" id="PTHR32054:SF2">
    <property type="entry name" value="PROTEIN PLASTID MOVEMENT IMPAIRED 2"/>
    <property type="match status" value="1"/>
</dbReference>
<comment type="similarity">
    <text evidence="1">Belongs to the WEB family.</text>
</comment>
<feature type="coiled-coil region" evidence="3">
    <location>
        <begin position="352"/>
        <end position="421"/>
    </location>
</feature>
<dbReference type="AlphaFoldDB" id="A0A8X8B2Z9"/>
<evidence type="ECO:0008006" key="7">
    <source>
        <dbReference type="Google" id="ProtNLM"/>
    </source>
</evidence>